<feature type="region of interest" description="Disordered" evidence="5">
    <location>
        <begin position="228"/>
        <end position="250"/>
    </location>
</feature>
<sequence>MSTLTVDKVVDNATPGRLHLRVIILCTLLMIVDGYDMVSYGTVVNALMRDWSLSPVQAGWLGSAALIGMLIGGLLLAPQADRWGRRPMLIGCLIGSSVFTAACALAPGFLPLFLSRTAVGICLGALVANFTALVGEFAPRRFRALMVCLVSSSYSAGGIAAALVALQAIPTLGWRSVFWIGTVSIALLPFLIVWLPESPAYLARRPERRVELDRLLRGLAPELDPAAVSAGTASTGTDPGPAEPADARSRPSRAPVVELLRVGGTLGTVSLWVVFAMAMLLSYALNTWLPSLMTAAGYPLASGLMNLVMLNVGGIIGALVAGYLADRIGTRRVITIWFLLAAASLASLALRPPGMLLSVLLIIAGACTIGTLAITHALAVEHYPAHVRSTGIGWAAGIGRIGAIGGPVLGGALLGLALPFQANFVAAAVPGLIGAAAVSLVRAVRRDSATADTDRTGDIEIALTERPATPTVPLRETDLREGDDS</sequence>
<evidence type="ECO:0000256" key="4">
    <source>
        <dbReference type="ARBA" id="ARBA00023136"/>
    </source>
</evidence>
<dbReference type="GO" id="GO:0046943">
    <property type="term" value="F:carboxylic acid transmembrane transporter activity"/>
    <property type="evidence" value="ECO:0007669"/>
    <property type="project" value="TreeGrafter"/>
</dbReference>
<dbReference type="OrthoDB" id="9814303at2"/>
<reference evidence="8 9" key="1">
    <citation type="submission" date="2017-07" db="EMBL/GenBank/DDBJ databases">
        <title>Draft whole genome sequences of clinical Proprionibacteriaceae strains.</title>
        <authorList>
            <person name="Bernier A.-M."/>
            <person name="Bernard K."/>
            <person name="Domingo M.-C."/>
        </authorList>
    </citation>
    <scope>NUCLEOTIDE SEQUENCE [LARGE SCALE GENOMIC DNA]</scope>
    <source>
        <strain evidence="8 9">NML 030167</strain>
    </source>
</reference>
<feature type="transmembrane region" description="Helical" evidence="6">
    <location>
        <begin position="332"/>
        <end position="350"/>
    </location>
</feature>
<evidence type="ECO:0000313" key="9">
    <source>
        <dbReference type="Proteomes" id="UP000215896"/>
    </source>
</evidence>
<dbReference type="Pfam" id="PF07690">
    <property type="entry name" value="MFS_1"/>
    <property type="match status" value="1"/>
</dbReference>
<protein>
    <submittedName>
        <fullName evidence="8">Aromatic acid/H+ symport family MFS transporter</fullName>
    </submittedName>
</protein>
<feature type="domain" description="Major facilitator superfamily (MFS) profile" evidence="7">
    <location>
        <begin position="22"/>
        <end position="446"/>
    </location>
</feature>
<evidence type="ECO:0000256" key="5">
    <source>
        <dbReference type="SAM" id="MobiDB-lite"/>
    </source>
</evidence>
<dbReference type="EMBL" id="NMVO01000015">
    <property type="protein sequence ID" value="OYO11816.1"/>
    <property type="molecule type" value="Genomic_DNA"/>
</dbReference>
<feature type="transmembrane region" description="Helical" evidence="6">
    <location>
        <begin position="58"/>
        <end position="77"/>
    </location>
</feature>
<evidence type="ECO:0000256" key="3">
    <source>
        <dbReference type="ARBA" id="ARBA00022989"/>
    </source>
</evidence>
<feature type="region of interest" description="Disordered" evidence="5">
    <location>
        <begin position="465"/>
        <end position="485"/>
    </location>
</feature>
<comment type="caution">
    <text evidence="8">The sequence shown here is derived from an EMBL/GenBank/DDBJ whole genome shotgun (WGS) entry which is preliminary data.</text>
</comment>
<proteinExistence type="predicted"/>
<dbReference type="GO" id="GO:0005886">
    <property type="term" value="C:plasma membrane"/>
    <property type="evidence" value="ECO:0007669"/>
    <property type="project" value="UniProtKB-SubCell"/>
</dbReference>
<feature type="compositionally biased region" description="Low complexity" evidence="5">
    <location>
        <begin position="228"/>
        <end position="237"/>
    </location>
</feature>
<evidence type="ECO:0000256" key="1">
    <source>
        <dbReference type="ARBA" id="ARBA00004651"/>
    </source>
</evidence>
<keyword evidence="2 6" id="KW-0812">Transmembrane</keyword>
<feature type="transmembrane region" description="Helical" evidence="6">
    <location>
        <begin position="118"/>
        <end position="138"/>
    </location>
</feature>
<feature type="transmembrane region" description="Helical" evidence="6">
    <location>
        <begin position="89"/>
        <end position="112"/>
    </location>
</feature>
<accession>A0A255GBP0</accession>
<keyword evidence="4 6" id="KW-0472">Membrane</keyword>
<feature type="transmembrane region" description="Helical" evidence="6">
    <location>
        <begin position="356"/>
        <end position="380"/>
    </location>
</feature>
<feature type="transmembrane region" description="Helical" evidence="6">
    <location>
        <begin position="18"/>
        <end position="38"/>
    </location>
</feature>
<feature type="transmembrane region" description="Helical" evidence="6">
    <location>
        <begin position="392"/>
        <end position="418"/>
    </location>
</feature>
<feature type="transmembrane region" description="Helical" evidence="6">
    <location>
        <begin position="424"/>
        <end position="444"/>
    </location>
</feature>
<dbReference type="RefSeq" id="WP_094406174.1">
    <property type="nucleotide sequence ID" value="NZ_NMVO01000015.1"/>
</dbReference>
<dbReference type="InterPro" id="IPR005829">
    <property type="entry name" value="Sugar_transporter_CS"/>
</dbReference>
<evidence type="ECO:0000313" key="8">
    <source>
        <dbReference type="EMBL" id="OYO11816.1"/>
    </source>
</evidence>
<keyword evidence="9" id="KW-1185">Reference proteome</keyword>
<name>A0A255GBP0_9ACTN</name>
<dbReference type="InterPro" id="IPR011701">
    <property type="entry name" value="MFS"/>
</dbReference>
<comment type="subcellular location">
    <subcellularLocation>
        <location evidence="1">Cell membrane</location>
        <topology evidence="1">Multi-pass membrane protein</topology>
    </subcellularLocation>
</comment>
<dbReference type="InterPro" id="IPR020846">
    <property type="entry name" value="MFS_dom"/>
</dbReference>
<dbReference type="InterPro" id="IPR036259">
    <property type="entry name" value="MFS_trans_sf"/>
</dbReference>
<dbReference type="PANTHER" id="PTHR23508:SF10">
    <property type="entry name" value="CARBOXYLIC ACID TRANSPORTER PROTEIN HOMOLOG"/>
    <property type="match status" value="1"/>
</dbReference>
<dbReference type="Gene3D" id="1.20.1250.20">
    <property type="entry name" value="MFS general substrate transporter like domains"/>
    <property type="match status" value="1"/>
</dbReference>
<dbReference type="CDD" id="cd17365">
    <property type="entry name" value="MFS_PcaK_like"/>
    <property type="match status" value="1"/>
</dbReference>
<feature type="transmembrane region" description="Helical" evidence="6">
    <location>
        <begin position="304"/>
        <end position="325"/>
    </location>
</feature>
<evidence type="ECO:0000256" key="6">
    <source>
        <dbReference type="SAM" id="Phobius"/>
    </source>
</evidence>
<gene>
    <name evidence="8" type="ORF">CGZ94_15595</name>
</gene>
<dbReference type="PANTHER" id="PTHR23508">
    <property type="entry name" value="CARBOXYLIC ACID TRANSPORTER PROTEIN HOMOLOG"/>
    <property type="match status" value="1"/>
</dbReference>
<evidence type="ECO:0000259" key="7">
    <source>
        <dbReference type="PROSITE" id="PS50850"/>
    </source>
</evidence>
<dbReference type="SUPFAM" id="SSF103473">
    <property type="entry name" value="MFS general substrate transporter"/>
    <property type="match status" value="1"/>
</dbReference>
<feature type="transmembrane region" description="Helical" evidence="6">
    <location>
        <begin position="176"/>
        <end position="195"/>
    </location>
</feature>
<feature type="compositionally biased region" description="Basic and acidic residues" evidence="5">
    <location>
        <begin position="475"/>
        <end position="485"/>
    </location>
</feature>
<dbReference type="PROSITE" id="PS00216">
    <property type="entry name" value="SUGAR_TRANSPORT_1"/>
    <property type="match status" value="1"/>
</dbReference>
<organism evidence="8 9">
    <name type="scientific">Enemella evansiae</name>
    <dbReference type="NCBI Taxonomy" id="2016499"/>
    <lineage>
        <taxon>Bacteria</taxon>
        <taxon>Bacillati</taxon>
        <taxon>Actinomycetota</taxon>
        <taxon>Actinomycetes</taxon>
        <taxon>Propionibacteriales</taxon>
        <taxon>Propionibacteriaceae</taxon>
        <taxon>Enemella</taxon>
    </lineage>
</organism>
<dbReference type="AlphaFoldDB" id="A0A255GBP0"/>
<dbReference type="PROSITE" id="PS50850">
    <property type="entry name" value="MFS"/>
    <property type="match status" value="1"/>
</dbReference>
<feature type="transmembrane region" description="Helical" evidence="6">
    <location>
        <begin position="145"/>
        <end position="170"/>
    </location>
</feature>
<evidence type="ECO:0000256" key="2">
    <source>
        <dbReference type="ARBA" id="ARBA00022692"/>
    </source>
</evidence>
<keyword evidence="3 6" id="KW-1133">Transmembrane helix</keyword>
<dbReference type="Proteomes" id="UP000215896">
    <property type="component" value="Unassembled WGS sequence"/>
</dbReference>
<feature type="transmembrane region" description="Helical" evidence="6">
    <location>
        <begin position="259"/>
        <end position="284"/>
    </location>
</feature>